<dbReference type="GO" id="GO:0000160">
    <property type="term" value="P:phosphorelay signal transduction system"/>
    <property type="evidence" value="ECO:0007669"/>
    <property type="project" value="InterPro"/>
</dbReference>
<organism evidence="4 5">
    <name type="scientific">Methylomagnum ishizawai</name>
    <dbReference type="NCBI Taxonomy" id="1760988"/>
    <lineage>
        <taxon>Bacteria</taxon>
        <taxon>Pseudomonadati</taxon>
        <taxon>Pseudomonadota</taxon>
        <taxon>Gammaproteobacteria</taxon>
        <taxon>Methylococcales</taxon>
        <taxon>Methylococcaceae</taxon>
        <taxon>Methylomagnum</taxon>
    </lineage>
</organism>
<dbReference type="PROSITE" id="PS51832">
    <property type="entry name" value="HD_GYP"/>
    <property type="match status" value="1"/>
</dbReference>
<dbReference type="CDD" id="cd00077">
    <property type="entry name" value="HDc"/>
    <property type="match status" value="1"/>
</dbReference>
<dbReference type="SMART" id="SM00471">
    <property type="entry name" value="HDc"/>
    <property type="match status" value="1"/>
</dbReference>
<dbReference type="RefSeq" id="WP_085216069.1">
    <property type="nucleotide sequence ID" value="NZ_FXAM01000001.1"/>
</dbReference>
<evidence type="ECO:0000313" key="5">
    <source>
        <dbReference type="Proteomes" id="UP000192923"/>
    </source>
</evidence>
<feature type="modified residue" description="4-aspartylphosphate" evidence="1">
    <location>
        <position position="56"/>
    </location>
</feature>
<proteinExistence type="predicted"/>
<dbReference type="STRING" id="1760988.SAMN02949497_4683"/>
<dbReference type="InterPro" id="IPR003607">
    <property type="entry name" value="HD/PDEase_dom"/>
</dbReference>
<keyword evidence="1" id="KW-0597">Phosphoprotein</keyword>
<dbReference type="SUPFAM" id="SSF109604">
    <property type="entry name" value="HD-domain/PDEase-like"/>
    <property type="match status" value="1"/>
</dbReference>
<keyword evidence="5" id="KW-1185">Reference proteome</keyword>
<protein>
    <submittedName>
        <fullName evidence="4">Response regulator receiver modulated metal dependent phosphohydrolase</fullName>
    </submittedName>
</protein>
<dbReference type="Proteomes" id="UP000192923">
    <property type="component" value="Unassembled WGS sequence"/>
</dbReference>
<dbReference type="Pfam" id="PF00072">
    <property type="entry name" value="Response_reg"/>
    <property type="match status" value="1"/>
</dbReference>
<dbReference type="Gene3D" id="3.40.50.2300">
    <property type="match status" value="1"/>
</dbReference>
<dbReference type="EMBL" id="FXAM01000001">
    <property type="protein sequence ID" value="SMF97262.1"/>
    <property type="molecule type" value="Genomic_DNA"/>
</dbReference>
<dbReference type="InterPro" id="IPR011006">
    <property type="entry name" value="CheY-like_superfamily"/>
</dbReference>
<dbReference type="InterPro" id="IPR052020">
    <property type="entry name" value="Cyclic_di-GMP/3'3'-cGAMP_PDE"/>
</dbReference>
<gene>
    <name evidence="4" type="ORF">SAMN02949497_4683</name>
</gene>
<dbReference type="InterPro" id="IPR037522">
    <property type="entry name" value="HD_GYP_dom"/>
</dbReference>
<evidence type="ECO:0000259" key="3">
    <source>
        <dbReference type="PROSITE" id="PS51832"/>
    </source>
</evidence>
<dbReference type="PROSITE" id="PS50110">
    <property type="entry name" value="RESPONSE_REGULATORY"/>
    <property type="match status" value="1"/>
</dbReference>
<dbReference type="OrthoDB" id="9816273at2"/>
<dbReference type="PANTHER" id="PTHR45228">
    <property type="entry name" value="CYCLIC DI-GMP PHOSPHODIESTERASE TM_0186-RELATED"/>
    <property type="match status" value="1"/>
</dbReference>
<evidence type="ECO:0000256" key="1">
    <source>
        <dbReference type="PROSITE-ProRule" id="PRU00169"/>
    </source>
</evidence>
<dbReference type="SUPFAM" id="SSF52172">
    <property type="entry name" value="CheY-like"/>
    <property type="match status" value="1"/>
</dbReference>
<dbReference type="InterPro" id="IPR001789">
    <property type="entry name" value="Sig_transdc_resp-reg_receiver"/>
</dbReference>
<dbReference type="Gene3D" id="1.10.3210.10">
    <property type="entry name" value="Hypothetical protein af1432"/>
    <property type="match status" value="1"/>
</dbReference>
<reference evidence="4 5" key="1">
    <citation type="submission" date="2016-12" db="EMBL/GenBank/DDBJ databases">
        <authorList>
            <person name="Song W.-J."/>
            <person name="Kurnit D.M."/>
        </authorList>
    </citation>
    <scope>NUCLEOTIDE SEQUENCE [LARGE SCALE GENOMIC DNA]</scope>
    <source>
        <strain evidence="4 5">175</strain>
    </source>
</reference>
<evidence type="ECO:0000313" key="4">
    <source>
        <dbReference type="EMBL" id="SMF97262.1"/>
    </source>
</evidence>
<dbReference type="AlphaFoldDB" id="A0A1Y6DA83"/>
<dbReference type="Pfam" id="PF13487">
    <property type="entry name" value="HD_5"/>
    <property type="match status" value="1"/>
</dbReference>
<evidence type="ECO:0000259" key="2">
    <source>
        <dbReference type="PROSITE" id="PS50110"/>
    </source>
</evidence>
<feature type="domain" description="Response regulatory" evidence="2">
    <location>
        <begin position="8"/>
        <end position="123"/>
    </location>
</feature>
<dbReference type="PANTHER" id="PTHR45228:SF5">
    <property type="entry name" value="CYCLIC DI-GMP PHOSPHODIESTERASE VC_1348-RELATED"/>
    <property type="match status" value="1"/>
</dbReference>
<keyword evidence="4" id="KW-0378">Hydrolase</keyword>
<dbReference type="SMART" id="SM00448">
    <property type="entry name" value="REC"/>
    <property type="match status" value="1"/>
</dbReference>
<dbReference type="GO" id="GO:0008081">
    <property type="term" value="F:phosphoric diester hydrolase activity"/>
    <property type="evidence" value="ECO:0007669"/>
    <property type="project" value="UniProtKB-ARBA"/>
</dbReference>
<name>A0A1Y6DA83_9GAMM</name>
<accession>A0A1Y6DA83</accession>
<sequence length="344" mass="38263">MNKPSLETLLLVDDSPQIIDVLGEILRPRYRVKFATNGPDALALARKAPPSLILLDVMMQGIGGHEVCRRLKADPRTRDVPVIFITASDAAADEQLGLELGAVDYLHKPLNPPLVLQRVRIHLDLHNQNLALEAKVRERTRQLEETRIEIVRRLGMAGEYRDNETGMHIVRMSHTARLLALAAGVPERQAEVLYQAAPMHDIGKIGIPDRILLKPGKLDPDEWEIMKRHTLIGAEIIGQHDSPLLRTARLVALTHHEKWDGSGYPHGLAGEDIPLEGRIVALADVYDALTSQRPYKRAWPPAEAFAFLQEQAGRHFDPKLTGLFLGLEAEIMGISATYQETSGP</sequence>
<feature type="domain" description="HD-GYP" evidence="3">
    <location>
        <begin position="143"/>
        <end position="340"/>
    </location>
</feature>